<name>A0ABY7FJ47_MYAAR</name>
<feature type="domain" description="SRCR" evidence="5">
    <location>
        <begin position="7"/>
        <end position="106"/>
    </location>
</feature>
<protein>
    <submittedName>
        <fullName evidence="6">DMBT1-like protein</fullName>
    </submittedName>
</protein>
<evidence type="ECO:0000259" key="5">
    <source>
        <dbReference type="PROSITE" id="PS50287"/>
    </source>
</evidence>
<evidence type="ECO:0000256" key="2">
    <source>
        <dbReference type="ARBA" id="ARBA00022737"/>
    </source>
</evidence>
<feature type="domain" description="SRCR" evidence="5">
    <location>
        <begin position="169"/>
        <end position="258"/>
    </location>
</feature>
<gene>
    <name evidence="6" type="ORF">MAR_015561</name>
</gene>
<keyword evidence="7" id="KW-1185">Reference proteome</keyword>
<dbReference type="InterPro" id="IPR001190">
    <property type="entry name" value="SRCR"/>
</dbReference>
<comment type="caution">
    <text evidence="4">Lacks conserved residue(s) required for the propagation of feature annotation.</text>
</comment>
<feature type="domain" description="SRCR" evidence="5">
    <location>
        <begin position="267"/>
        <end position="378"/>
    </location>
</feature>
<feature type="disulfide bond" evidence="4">
    <location>
        <begin position="335"/>
        <end position="345"/>
    </location>
</feature>
<keyword evidence="1" id="KW-0732">Signal</keyword>
<evidence type="ECO:0000313" key="7">
    <source>
        <dbReference type="Proteomes" id="UP001164746"/>
    </source>
</evidence>
<feature type="non-terminal residue" evidence="6">
    <location>
        <position position="1"/>
    </location>
</feature>
<keyword evidence="2" id="KW-0677">Repeat</keyword>
<feature type="disulfide bond" evidence="4">
    <location>
        <begin position="77"/>
        <end position="87"/>
    </location>
</feature>
<dbReference type="PRINTS" id="PR00258">
    <property type="entry name" value="SPERACTRCPTR"/>
</dbReference>
<evidence type="ECO:0000256" key="4">
    <source>
        <dbReference type="PROSITE-ProRule" id="PRU00196"/>
    </source>
</evidence>
<feature type="disulfide bond" evidence="4">
    <location>
        <begin position="231"/>
        <end position="241"/>
    </location>
</feature>
<dbReference type="InterPro" id="IPR036772">
    <property type="entry name" value="SRCR-like_dom_sf"/>
</dbReference>
<dbReference type="Pfam" id="PF00530">
    <property type="entry name" value="SRCR"/>
    <property type="match status" value="3"/>
</dbReference>
<dbReference type="Proteomes" id="UP001164746">
    <property type="component" value="Chromosome 12"/>
</dbReference>
<sequence length="485" mass="53700">DFGDLDIRLADGNGVLDGRVERQINGVWGTVCNSNFDIKDAQVICRMLSSNLTALQVIKDGRYGQGQGPIFYDRLRCSGTELSIDDCYSITGEQCLHNQDVAIVCSACPSSEDFYFGEFQNISVVNNVQVYHGLCGNGTSEYEFAYICATDGVWYPRNNSCRHLDITDIRFTDGLGLYDGIVEVLVGDTWGSTCDNEYTLARVVCNAIGATVRSYGPKYSTTPPFLDGLICERFDSGINNCSYNTFASCTYKNYVACEVRPLNITNIRLADGPGENAGKVELFVDGHWGKVCENSFDINDAKVLCSMLGARTTAYLLGNFYGNGSGPALLNYLGCRGTENTTNECSYGAPYYYRGYYWSYYTYTHDCYQSDSVSLICTDCGLISTTDGQIKSFDNTAMELTVLCNPGYTVSYTLQESDIKSWQWTPNFLQLSHIEINSCPDLKSPNGNIHSFNTTTMTATLWCYAGIYMENTCLSNGSWTSDENC</sequence>
<dbReference type="SMART" id="SM00202">
    <property type="entry name" value="SR"/>
    <property type="match status" value="3"/>
</dbReference>
<evidence type="ECO:0000256" key="1">
    <source>
        <dbReference type="ARBA" id="ARBA00022729"/>
    </source>
</evidence>
<evidence type="ECO:0000256" key="3">
    <source>
        <dbReference type="ARBA" id="ARBA00023157"/>
    </source>
</evidence>
<dbReference type="PANTHER" id="PTHR19331">
    <property type="entry name" value="SCAVENGER RECEPTOR DOMAIN-CONTAINING"/>
    <property type="match status" value="1"/>
</dbReference>
<dbReference type="Gene3D" id="3.10.250.10">
    <property type="entry name" value="SRCR-like domain"/>
    <property type="match status" value="3"/>
</dbReference>
<evidence type="ECO:0000313" key="6">
    <source>
        <dbReference type="EMBL" id="WAR21587.1"/>
    </source>
</evidence>
<organism evidence="6 7">
    <name type="scientific">Mya arenaria</name>
    <name type="common">Soft-shell clam</name>
    <dbReference type="NCBI Taxonomy" id="6604"/>
    <lineage>
        <taxon>Eukaryota</taxon>
        <taxon>Metazoa</taxon>
        <taxon>Spiralia</taxon>
        <taxon>Lophotrochozoa</taxon>
        <taxon>Mollusca</taxon>
        <taxon>Bivalvia</taxon>
        <taxon>Autobranchia</taxon>
        <taxon>Heteroconchia</taxon>
        <taxon>Euheterodonta</taxon>
        <taxon>Imparidentia</taxon>
        <taxon>Neoheterodontei</taxon>
        <taxon>Myida</taxon>
        <taxon>Myoidea</taxon>
        <taxon>Myidae</taxon>
        <taxon>Mya</taxon>
    </lineage>
</organism>
<dbReference type="EMBL" id="CP111023">
    <property type="protein sequence ID" value="WAR21587.1"/>
    <property type="molecule type" value="Genomic_DNA"/>
</dbReference>
<accession>A0ABY7FJ47</accession>
<proteinExistence type="predicted"/>
<dbReference type="SUPFAM" id="SSF56487">
    <property type="entry name" value="SRCR-like"/>
    <property type="match status" value="3"/>
</dbReference>
<dbReference type="PROSITE" id="PS50287">
    <property type="entry name" value="SRCR_2"/>
    <property type="match status" value="3"/>
</dbReference>
<dbReference type="PROSITE" id="PS00420">
    <property type="entry name" value="SRCR_1"/>
    <property type="match status" value="1"/>
</dbReference>
<reference evidence="6" key="1">
    <citation type="submission" date="2022-11" db="EMBL/GenBank/DDBJ databases">
        <title>Centuries of genome instability and evolution in soft-shell clam transmissible cancer (bioRxiv).</title>
        <authorList>
            <person name="Hart S.F.M."/>
            <person name="Yonemitsu M.A."/>
            <person name="Giersch R.M."/>
            <person name="Beal B.F."/>
            <person name="Arriagada G."/>
            <person name="Davis B.W."/>
            <person name="Ostrander E.A."/>
            <person name="Goff S.P."/>
            <person name="Metzger M.J."/>
        </authorList>
    </citation>
    <scope>NUCLEOTIDE SEQUENCE</scope>
    <source>
        <strain evidence="6">MELC-2E11</strain>
        <tissue evidence="6">Siphon/mantle</tissue>
    </source>
</reference>
<keyword evidence="3 4" id="KW-1015">Disulfide bond</keyword>